<feature type="domain" description="C2H2-type" evidence="23">
    <location>
        <begin position="268"/>
        <end position="295"/>
    </location>
</feature>
<dbReference type="InterPro" id="IPR036236">
    <property type="entry name" value="Znf_C2H2_sf"/>
</dbReference>
<dbReference type="InterPro" id="IPR038578">
    <property type="entry name" value="GT29-like_sf"/>
</dbReference>
<feature type="domain" description="C2H2-type" evidence="23">
    <location>
        <begin position="212"/>
        <end position="239"/>
    </location>
</feature>
<keyword evidence="12" id="KW-0735">Signal-anchor</keyword>
<keyword evidence="17" id="KW-0472">Membrane</keyword>
<feature type="binding site" evidence="22">
    <location>
        <position position="5"/>
    </location>
    <ligand>
        <name>Zn(2+)</name>
        <dbReference type="ChEBI" id="CHEBI:29105"/>
    </ligand>
</feature>
<evidence type="ECO:0000256" key="13">
    <source>
        <dbReference type="ARBA" id="ARBA00022989"/>
    </source>
</evidence>
<evidence type="ECO:0000256" key="4">
    <source>
        <dbReference type="ARBA" id="ARBA00006991"/>
    </source>
</evidence>
<name>A0A9Q0N4J3_9DIPT</name>
<keyword evidence="9" id="KW-0677">Repeat</keyword>
<dbReference type="Pfam" id="PF00096">
    <property type="entry name" value="zf-C2H2"/>
    <property type="match status" value="4"/>
</dbReference>
<dbReference type="SUPFAM" id="SSF57716">
    <property type="entry name" value="Glucocorticoid receptor-like (DNA-binding domain)"/>
    <property type="match status" value="1"/>
</dbReference>
<dbReference type="Gene3D" id="3.30.160.60">
    <property type="entry name" value="Classic Zinc Finger"/>
    <property type="match status" value="4"/>
</dbReference>
<evidence type="ECO:0000259" key="24">
    <source>
        <dbReference type="PROSITE" id="PS51915"/>
    </source>
</evidence>
<keyword evidence="10 21" id="KW-0863">Zinc-finger</keyword>
<evidence type="ECO:0000256" key="2">
    <source>
        <dbReference type="ARBA" id="ARBA00004323"/>
    </source>
</evidence>
<keyword evidence="8 22" id="KW-0479">Metal-binding</keyword>
<dbReference type="PROSITE" id="PS00028">
    <property type="entry name" value="ZINC_FINGER_C2H2_1"/>
    <property type="match status" value="4"/>
</dbReference>
<dbReference type="PANTHER" id="PTHR23235">
    <property type="entry name" value="KRUEPPEL-LIKE TRANSCRIPTION FACTOR"/>
    <property type="match status" value="1"/>
</dbReference>
<sequence>TCRICITGDDSDESGDAPSNLFTKKIYQSVSEATKSMDDDYLLNMRFSEALESYTCIELQQNHGLPETICRKCEFQLIETLSFINRTKDTQQILNSCAFSQETKRESEESYLNEDSTYLIEVLPDEEGEVLVPVECDEKLSDSNKDNESDCEAEDAVSFLKNVKRDAPVFAAAKLKQKEIKKNHSCNYCKKRFLRKSNLVDHLRLHANVRPFECEFCNKTFVQSGNLKSHLRTHTKERPFQCLLCNKSYSQSSALKVHYRTHTNERNYGCEICLKRFTNASDLTKHKRIHDPESKIASLISKIRHEYAEDNRSIERASFNGSDYPLRPRFSSSRNANLPLDPTHSKCSDKFSKICQNKTKIFRNKILAEFRKSLVESVSDEPNFYNVVYSNEKKKLKPICQMLDAKVKVLRRKEKPFDTNGFSKLFPKVKLFGKKTTMTYKSCAIVSSAGSLTKSGLGHFIDLHDYVMRFNHAPTKGYEIDVGRKTTIRVVNSQVVSKPEFNFVNSPMFQNISIAAWDPGFPHLILICLKIINFSCNAIRMLTSIWWILVQYGDCGHFSKGIQT</sequence>
<comment type="subcellular location">
    <subcellularLocation>
        <location evidence="2">Golgi apparatus membrane</location>
        <topology evidence="2">Single-pass type II membrane protein</topology>
    </subcellularLocation>
    <subcellularLocation>
        <location evidence="1">Nucleus</location>
    </subcellularLocation>
</comment>
<evidence type="ECO:0000256" key="7">
    <source>
        <dbReference type="ARBA" id="ARBA00022692"/>
    </source>
</evidence>
<comment type="similarity">
    <text evidence="4">Belongs to the krueppel C2H2-type zinc-finger protein family.</text>
</comment>
<evidence type="ECO:0000256" key="18">
    <source>
        <dbReference type="ARBA" id="ARBA00023163"/>
    </source>
</evidence>
<keyword evidence="26" id="KW-1185">Reference proteome</keyword>
<evidence type="ECO:0000256" key="6">
    <source>
        <dbReference type="ARBA" id="ARBA00022679"/>
    </source>
</evidence>
<dbReference type="SMART" id="SM00868">
    <property type="entry name" value="zf-AD"/>
    <property type="match status" value="1"/>
</dbReference>
<dbReference type="GO" id="GO:0000978">
    <property type="term" value="F:RNA polymerase II cis-regulatory region sequence-specific DNA binding"/>
    <property type="evidence" value="ECO:0007669"/>
    <property type="project" value="TreeGrafter"/>
</dbReference>
<dbReference type="InterPro" id="IPR001675">
    <property type="entry name" value="Glyco_trans_29"/>
</dbReference>
<dbReference type="Pfam" id="PF00777">
    <property type="entry name" value="Glyco_transf_29"/>
    <property type="match status" value="1"/>
</dbReference>
<feature type="non-terminal residue" evidence="25">
    <location>
        <position position="1"/>
    </location>
</feature>
<feature type="domain" description="C2H2-type" evidence="23">
    <location>
        <begin position="240"/>
        <end position="267"/>
    </location>
</feature>
<keyword evidence="6" id="KW-0808">Transferase</keyword>
<accession>A0A9Q0N4J3</accession>
<evidence type="ECO:0000256" key="14">
    <source>
        <dbReference type="ARBA" id="ARBA00023015"/>
    </source>
</evidence>
<dbReference type="AlphaFoldDB" id="A0A9Q0N4J3"/>
<evidence type="ECO:0000256" key="21">
    <source>
        <dbReference type="PROSITE-ProRule" id="PRU00042"/>
    </source>
</evidence>
<dbReference type="FunFam" id="3.30.160.60:FF:000446">
    <property type="entry name" value="Zinc finger protein"/>
    <property type="match status" value="1"/>
</dbReference>
<evidence type="ECO:0000256" key="3">
    <source>
        <dbReference type="ARBA" id="ARBA00006003"/>
    </source>
</evidence>
<evidence type="ECO:0000256" key="12">
    <source>
        <dbReference type="ARBA" id="ARBA00022968"/>
    </source>
</evidence>
<keyword evidence="14" id="KW-0805">Transcription regulation</keyword>
<dbReference type="PROSITE" id="PS50157">
    <property type="entry name" value="ZINC_FINGER_C2H2_2"/>
    <property type="match status" value="4"/>
</dbReference>
<feature type="non-terminal residue" evidence="25">
    <location>
        <position position="564"/>
    </location>
</feature>
<dbReference type="FunFam" id="3.30.160.60:FF:000100">
    <property type="entry name" value="Zinc finger 45-like"/>
    <property type="match status" value="1"/>
</dbReference>
<dbReference type="PANTHER" id="PTHR23235:SF158">
    <property type="entry name" value="C2H2-TYPE DOMAIN-CONTAINING PROTEIN"/>
    <property type="match status" value="1"/>
</dbReference>
<evidence type="ECO:0000313" key="26">
    <source>
        <dbReference type="Proteomes" id="UP001151699"/>
    </source>
</evidence>
<dbReference type="GO" id="GO:0008270">
    <property type="term" value="F:zinc ion binding"/>
    <property type="evidence" value="ECO:0007669"/>
    <property type="project" value="UniProtKB-UniRule"/>
</dbReference>
<feature type="domain" description="ZAD" evidence="24">
    <location>
        <begin position="1"/>
        <end position="97"/>
    </location>
</feature>
<dbReference type="Pfam" id="PF07776">
    <property type="entry name" value="zf-AD"/>
    <property type="match status" value="1"/>
</dbReference>
<evidence type="ECO:0000313" key="25">
    <source>
        <dbReference type="EMBL" id="KAJ6643037.1"/>
    </source>
</evidence>
<keyword evidence="7" id="KW-0812">Transmembrane</keyword>
<feature type="domain" description="C2H2-type" evidence="23">
    <location>
        <begin position="184"/>
        <end position="211"/>
    </location>
</feature>
<dbReference type="PROSITE" id="PS51915">
    <property type="entry name" value="ZAD"/>
    <property type="match status" value="1"/>
</dbReference>
<dbReference type="GO" id="GO:0008373">
    <property type="term" value="F:sialyltransferase activity"/>
    <property type="evidence" value="ECO:0007669"/>
    <property type="project" value="InterPro"/>
</dbReference>
<dbReference type="Gene3D" id="3.40.1800.20">
    <property type="match status" value="1"/>
</dbReference>
<keyword evidence="18" id="KW-0804">Transcription</keyword>
<evidence type="ECO:0000256" key="15">
    <source>
        <dbReference type="ARBA" id="ARBA00023034"/>
    </source>
</evidence>
<proteinExistence type="inferred from homology"/>
<keyword evidence="19" id="KW-0325">Glycoprotein</keyword>
<dbReference type="InterPro" id="IPR013087">
    <property type="entry name" value="Znf_C2H2_type"/>
</dbReference>
<reference evidence="25" key="1">
    <citation type="submission" date="2022-07" db="EMBL/GenBank/DDBJ databases">
        <authorList>
            <person name="Trinca V."/>
            <person name="Uliana J.V.C."/>
            <person name="Torres T.T."/>
            <person name="Ward R.J."/>
            <person name="Monesi N."/>
        </authorList>
    </citation>
    <scope>NUCLEOTIDE SEQUENCE</scope>
    <source>
        <strain evidence="25">HSMRA1968</strain>
        <tissue evidence="25">Whole embryos</tissue>
    </source>
</reference>
<feature type="binding site" evidence="22">
    <location>
        <position position="70"/>
    </location>
    <ligand>
        <name>Zn(2+)</name>
        <dbReference type="ChEBI" id="CHEBI:29105"/>
    </ligand>
</feature>
<keyword evidence="20" id="KW-0539">Nucleus</keyword>
<evidence type="ECO:0000256" key="22">
    <source>
        <dbReference type="PROSITE-ProRule" id="PRU01263"/>
    </source>
</evidence>
<evidence type="ECO:0000256" key="5">
    <source>
        <dbReference type="ARBA" id="ARBA00022676"/>
    </source>
</evidence>
<evidence type="ECO:0000256" key="11">
    <source>
        <dbReference type="ARBA" id="ARBA00022833"/>
    </source>
</evidence>
<evidence type="ECO:0000256" key="19">
    <source>
        <dbReference type="ARBA" id="ARBA00023180"/>
    </source>
</evidence>
<evidence type="ECO:0000256" key="1">
    <source>
        <dbReference type="ARBA" id="ARBA00004123"/>
    </source>
</evidence>
<protein>
    <submittedName>
        <fullName evidence="25">Protein glass</fullName>
    </submittedName>
</protein>
<gene>
    <name evidence="25" type="primary">gl_1</name>
    <name evidence="25" type="ORF">Bhyg_07993</name>
</gene>
<organism evidence="25 26">
    <name type="scientific">Pseudolycoriella hygida</name>
    <dbReference type="NCBI Taxonomy" id="35572"/>
    <lineage>
        <taxon>Eukaryota</taxon>
        <taxon>Metazoa</taxon>
        <taxon>Ecdysozoa</taxon>
        <taxon>Arthropoda</taxon>
        <taxon>Hexapoda</taxon>
        <taxon>Insecta</taxon>
        <taxon>Pterygota</taxon>
        <taxon>Neoptera</taxon>
        <taxon>Endopterygota</taxon>
        <taxon>Diptera</taxon>
        <taxon>Nematocera</taxon>
        <taxon>Sciaroidea</taxon>
        <taxon>Sciaridae</taxon>
        <taxon>Pseudolycoriella</taxon>
    </lineage>
</organism>
<feature type="binding site" evidence="22">
    <location>
        <position position="73"/>
    </location>
    <ligand>
        <name>Zn(2+)</name>
        <dbReference type="ChEBI" id="CHEBI:29105"/>
    </ligand>
</feature>
<evidence type="ECO:0000256" key="8">
    <source>
        <dbReference type="ARBA" id="ARBA00022723"/>
    </source>
</evidence>
<dbReference type="GO" id="GO:0000981">
    <property type="term" value="F:DNA-binding transcription factor activity, RNA polymerase II-specific"/>
    <property type="evidence" value="ECO:0007669"/>
    <property type="project" value="TreeGrafter"/>
</dbReference>
<comment type="caution">
    <text evidence="25">The sequence shown here is derived from an EMBL/GenBank/DDBJ whole genome shotgun (WGS) entry which is preliminary data.</text>
</comment>
<keyword evidence="5" id="KW-0328">Glycosyltransferase</keyword>
<feature type="binding site" evidence="22">
    <location>
        <position position="2"/>
    </location>
    <ligand>
        <name>Zn(2+)</name>
        <dbReference type="ChEBI" id="CHEBI:29105"/>
    </ligand>
</feature>
<evidence type="ECO:0000256" key="20">
    <source>
        <dbReference type="ARBA" id="ARBA00023242"/>
    </source>
</evidence>
<dbReference type="Proteomes" id="UP001151699">
    <property type="component" value="Chromosome B"/>
</dbReference>
<keyword evidence="11 22" id="KW-0862">Zinc</keyword>
<dbReference type="SMART" id="SM00355">
    <property type="entry name" value="ZnF_C2H2"/>
    <property type="match status" value="4"/>
</dbReference>
<keyword evidence="13" id="KW-1133">Transmembrane helix</keyword>
<evidence type="ECO:0000256" key="9">
    <source>
        <dbReference type="ARBA" id="ARBA00022737"/>
    </source>
</evidence>
<dbReference type="GO" id="GO:0005634">
    <property type="term" value="C:nucleus"/>
    <property type="evidence" value="ECO:0007669"/>
    <property type="project" value="UniProtKB-SubCell"/>
</dbReference>
<evidence type="ECO:0000259" key="23">
    <source>
        <dbReference type="PROSITE" id="PS50157"/>
    </source>
</evidence>
<dbReference type="EMBL" id="WJQU01000002">
    <property type="protein sequence ID" value="KAJ6643037.1"/>
    <property type="molecule type" value="Genomic_DNA"/>
</dbReference>
<dbReference type="FunFam" id="3.30.160.60:FF:000931">
    <property type="entry name" value="zinc finger protein 697"/>
    <property type="match status" value="1"/>
</dbReference>
<keyword evidence="15" id="KW-0333">Golgi apparatus</keyword>
<keyword evidence="16" id="KW-0238">DNA-binding</keyword>
<dbReference type="SUPFAM" id="SSF57667">
    <property type="entry name" value="beta-beta-alpha zinc fingers"/>
    <property type="match status" value="2"/>
</dbReference>
<comment type="similarity">
    <text evidence="3">Belongs to the glycosyltransferase 29 family.</text>
</comment>
<dbReference type="OrthoDB" id="6077919at2759"/>
<evidence type="ECO:0000256" key="17">
    <source>
        <dbReference type="ARBA" id="ARBA00023136"/>
    </source>
</evidence>
<dbReference type="FunFam" id="3.30.160.60:FF:000110">
    <property type="entry name" value="Zinc finger protein-like"/>
    <property type="match status" value="1"/>
</dbReference>
<dbReference type="InterPro" id="IPR012934">
    <property type="entry name" value="Znf_AD"/>
</dbReference>
<dbReference type="Gene3D" id="3.90.1480.20">
    <property type="entry name" value="Glycosyl transferase family 29"/>
    <property type="match status" value="1"/>
</dbReference>
<evidence type="ECO:0000256" key="16">
    <source>
        <dbReference type="ARBA" id="ARBA00023125"/>
    </source>
</evidence>
<evidence type="ECO:0000256" key="10">
    <source>
        <dbReference type="ARBA" id="ARBA00022771"/>
    </source>
</evidence>
<dbReference type="GO" id="GO:0000139">
    <property type="term" value="C:Golgi membrane"/>
    <property type="evidence" value="ECO:0007669"/>
    <property type="project" value="UniProtKB-SubCell"/>
</dbReference>